<dbReference type="GO" id="GO:0071424">
    <property type="term" value="F:rRNA (cytosine-N4-)-methyltransferase activity"/>
    <property type="evidence" value="ECO:0007669"/>
    <property type="project" value="UniProtKB-UniRule"/>
</dbReference>
<evidence type="ECO:0000256" key="2">
    <source>
        <dbReference type="ARBA" id="ARBA00022552"/>
    </source>
</evidence>
<comment type="function">
    <text evidence="6">Specifically methylates the N4 position of cytidine in position 1402 (C1402) of 16S rRNA.</text>
</comment>
<evidence type="ECO:0000256" key="4">
    <source>
        <dbReference type="ARBA" id="ARBA00022679"/>
    </source>
</evidence>
<dbReference type="KEGG" id="acaf:CA12_32670"/>
<evidence type="ECO:0000256" key="1">
    <source>
        <dbReference type="ARBA" id="ARBA00010396"/>
    </source>
</evidence>
<dbReference type="GO" id="GO:0070475">
    <property type="term" value="P:rRNA base methylation"/>
    <property type="evidence" value="ECO:0007669"/>
    <property type="project" value="UniProtKB-UniRule"/>
</dbReference>
<feature type="binding site" evidence="6">
    <location>
        <position position="76"/>
    </location>
    <ligand>
        <name>S-adenosyl-L-methionine</name>
        <dbReference type="ChEBI" id="CHEBI:59789"/>
    </ligand>
</feature>
<comment type="similarity">
    <text evidence="1 6">Belongs to the methyltransferase superfamily. RsmH family.</text>
</comment>
<organism evidence="7 8">
    <name type="scientific">Alienimonas californiensis</name>
    <dbReference type="NCBI Taxonomy" id="2527989"/>
    <lineage>
        <taxon>Bacteria</taxon>
        <taxon>Pseudomonadati</taxon>
        <taxon>Planctomycetota</taxon>
        <taxon>Planctomycetia</taxon>
        <taxon>Planctomycetales</taxon>
        <taxon>Planctomycetaceae</taxon>
        <taxon>Alienimonas</taxon>
    </lineage>
</organism>
<dbReference type="SUPFAM" id="SSF53335">
    <property type="entry name" value="S-adenosyl-L-methionine-dependent methyltransferases"/>
    <property type="match status" value="1"/>
</dbReference>
<dbReference type="EC" id="2.1.1.199" evidence="6"/>
<dbReference type="Gene3D" id="3.40.50.150">
    <property type="entry name" value="Vaccinia Virus protein VP39"/>
    <property type="match status" value="1"/>
</dbReference>
<keyword evidence="2 6" id="KW-0698">rRNA processing</keyword>
<dbReference type="InterPro" id="IPR029063">
    <property type="entry name" value="SAM-dependent_MTases_sf"/>
</dbReference>
<feature type="binding site" evidence="6">
    <location>
        <begin position="30"/>
        <end position="32"/>
    </location>
    <ligand>
        <name>S-adenosyl-L-methionine</name>
        <dbReference type="ChEBI" id="CHEBI:59789"/>
    </ligand>
</feature>
<dbReference type="PIRSF" id="PIRSF004486">
    <property type="entry name" value="MraW"/>
    <property type="match status" value="1"/>
</dbReference>
<dbReference type="AlphaFoldDB" id="A0A517PCQ6"/>
<reference evidence="7 8" key="1">
    <citation type="submission" date="2019-02" db="EMBL/GenBank/DDBJ databases">
        <title>Deep-cultivation of Planctomycetes and their phenomic and genomic characterization uncovers novel biology.</title>
        <authorList>
            <person name="Wiegand S."/>
            <person name="Jogler M."/>
            <person name="Boedeker C."/>
            <person name="Pinto D."/>
            <person name="Vollmers J."/>
            <person name="Rivas-Marin E."/>
            <person name="Kohn T."/>
            <person name="Peeters S.H."/>
            <person name="Heuer A."/>
            <person name="Rast P."/>
            <person name="Oberbeckmann S."/>
            <person name="Bunk B."/>
            <person name="Jeske O."/>
            <person name="Meyerdierks A."/>
            <person name="Storesund J.E."/>
            <person name="Kallscheuer N."/>
            <person name="Luecker S."/>
            <person name="Lage O.M."/>
            <person name="Pohl T."/>
            <person name="Merkel B.J."/>
            <person name="Hornburger P."/>
            <person name="Mueller R.-W."/>
            <person name="Bruemmer F."/>
            <person name="Labrenz M."/>
            <person name="Spormann A.M."/>
            <person name="Op den Camp H."/>
            <person name="Overmann J."/>
            <person name="Amann R."/>
            <person name="Jetten M.S.M."/>
            <person name="Mascher T."/>
            <person name="Medema M.H."/>
            <person name="Devos D.P."/>
            <person name="Kaster A.-K."/>
            <person name="Ovreas L."/>
            <person name="Rohde M."/>
            <person name="Galperin M.Y."/>
            <person name="Jogler C."/>
        </authorList>
    </citation>
    <scope>NUCLEOTIDE SEQUENCE [LARGE SCALE GENOMIC DNA]</scope>
    <source>
        <strain evidence="7 8">CA12</strain>
    </source>
</reference>
<dbReference type="InterPro" id="IPR023397">
    <property type="entry name" value="SAM-dep_MeTrfase_MraW_recog"/>
</dbReference>
<dbReference type="PANTHER" id="PTHR11265">
    <property type="entry name" value="S-ADENOSYL-METHYLTRANSFERASE MRAW"/>
    <property type="match status" value="1"/>
</dbReference>
<dbReference type="NCBIfam" id="TIGR00006">
    <property type="entry name" value="16S rRNA (cytosine(1402)-N(4))-methyltransferase RsmH"/>
    <property type="match status" value="1"/>
</dbReference>
<keyword evidence="5 6" id="KW-0949">S-adenosyl-L-methionine</keyword>
<keyword evidence="6" id="KW-0963">Cytoplasm</keyword>
<dbReference type="PANTHER" id="PTHR11265:SF0">
    <property type="entry name" value="12S RRNA N4-METHYLCYTIDINE METHYLTRANSFERASE"/>
    <property type="match status" value="1"/>
</dbReference>
<proteinExistence type="inferred from homology"/>
<dbReference type="Proteomes" id="UP000318741">
    <property type="component" value="Chromosome"/>
</dbReference>
<comment type="catalytic activity">
    <reaction evidence="6">
        <text>cytidine(1402) in 16S rRNA + S-adenosyl-L-methionine = N(4)-methylcytidine(1402) in 16S rRNA + S-adenosyl-L-homocysteine + H(+)</text>
        <dbReference type="Rhea" id="RHEA:42928"/>
        <dbReference type="Rhea" id="RHEA-COMP:10286"/>
        <dbReference type="Rhea" id="RHEA-COMP:10287"/>
        <dbReference type="ChEBI" id="CHEBI:15378"/>
        <dbReference type="ChEBI" id="CHEBI:57856"/>
        <dbReference type="ChEBI" id="CHEBI:59789"/>
        <dbReference type="ChEBI" id="CHEBI:74506"/>
        <dbReference type="ChEBI" id="CHEBI:82748"/>
        <dbReference type="EC" id="2.1.1.199"/>
    </reaction>
</comment>
<dbReference type="Pfam" id="PF01795">
    <property type="entry name" value="Methyltransf_5"/>
    <property type="match status" value="1"/>
</dbReference>
<protein>
    <recommendedName>
        <fullName evidence="6">Ribosomal RNA small subunit methyltransferase H</fullName>
        <ecNumber evidence="6">2.1.1.199</ecNumber>
    </recommendedName>
    <alternativeName>
        <fullName evidence="6">16S rRNA m(4)C1402 methyltransferase</fullName>
    </alternativeName>
    <alternativeName>
        <fullName evidence="6">rRNA (cytosine-N(4)-)-methyltransferase RsmH</fullName>
    </alternativeName>
</protein>
<dbReference type="EMBL" id="CP036265">
    <property type="protein sequence ID" value="QDT17155.1"/>
    <property type="molecule type" value="Genomic_DNA"/>
</dbReference>
<dbReference type="HAMAP" id="MF_01007">
    <property type="entry name" value="16SrRNA_methyltr_H"/>
    <property type="match status" value="1"/>
</dbReference>
<evidence type="ECO:0000256" key="5">
    <source>
        <dbReference type="ARBA" id="ARBA00022691"/>
    </source>
</evidence>
<keyword evidence="4 6" id="KW-0808">Transferase</keyword>
<feature type="binding site" evidence="6">
    <location>
        <position position="104"/>
    </location>
    <ligand>
        <name>S-adenosyl-L-methionine</name>
        <dbReference type="ChEBI" id="CHEBI:59789"/>
    </ligand>
</feature>
<name>A0A517PCQ6_9PLAN</name>
<keyword evidence="3 6" id="KW-0489">Methyltransferase</keyword>
<dbReference type="GO" id="GO:0005737">
    <property type="term" value="C:cytoplasm"/>
    <property type="evidence" value="ECO:0007669"/>
    <property type="project" value="UniProtKB-SubCell"/>
</dbReference>
<accession>A0A517PCQ6</accession>
<evidence type="ECO:0000313" key="7">
    <source>
        <dbReference type="EMBL" id="QDT17155.1"/>
    </source>
</evidence>
<evidence type="ECO:0000256" key="6">
    <source>
        <dbReference type="HAMAP-Rule" id="MF_01007"/>
    </source>
</evidence>
<dbReference type="InterPro" id="IPR002903">
    <property type="entry name" value="RsmH"/>
</dbReference>
<feature type="binding site" evidence="6">
    <location>
        <position position="97"/>
    </location>
    <ligand>
        <name>S-adenosyl-L-methionine</name>
        <dbReference type="ChEBI" id="CHEBI:59789"/>
    </ligand>
</feature>
<dbReference type="SUPFAM" id="SSF81799">
    <property type="entry name" value="Putative methyltransferase TM0872, insert domain"/>
    <property type="match status" value="1"/>
</dbReference>
<feature type="binding site" evidence="6">
    <location>
        <position position="50"/>
    </location>
    <ligand>
        <name>S-adenosyl-L-methionine</name>
        <dbReference type="ChEBI" id="CHEBI:59789"/>
    </ligand>
</feature>
<comment type="subcellular location">
    <subcellularLocation>
        <location evidence="6">Cytoplasm</location>
    </subcellularLocation>
</comment>
<gene>
    <name evidence="6 7" type="primary">rsmH</name>
    <name evidence="7" type="ORF">CA12_32670</name>
</gene>
<evidence type="ECO:0000256" key="3">
    <source>
        <dbReference type="ARBA" id="ARBA00022603"/>
    </source>
</evidence>
<dbReference type="OrthoDB" id="9806637at2"/>
<evidence type="ECO:0000313" key="8">
    <source>
        <dbReference type="Proteomes" id="UP000318741"/>
    </source>
</evidence>
<keyword evidence="8" id="KW-1185">Reference proteome</keyword>
<sequence>MHRPVLVREVLAALALKPGVTVIDGTVGAGGHAAKIAAAVGPSGRVVGVDRDSLMLRHAAEALASYPWATVHQASHSELRTALDDAGVDRADAVLLDLGLSSDQLADETRGFAFQLGDGRGGGPLDLRFDVRHGRPAADLLVEADEAELTRLFTEYGEHPRAAAIAAEIVRRRDVAPIRFADELAALVEAVAPAGGGSHPATRIFQALRIAVNDELGHVERTLADVLPAVLKPGGRAAILTFHSLEDRLVKRAFVEANGWRPLAKKPVTATPSETRLNPRARSAKLRAALRTTA</sequence>
<dbReference type="Gene3D" id="1.10.150.170">
    <property type="entry name" value="Putative methyltransferase TM0872, insert domain"/>
    <property type="match status" value="1"/>
</dbReference>